<reference evidence="1" key="1">
    <citation type="journal article" date="1991" name="FEBS Lett.">
        <title>Nucleotide sequence of a novel delta-endotoxin gene cryIg of Bacillus thuringiensis ssp. galleriae.</title>
        <authorList>
            <person name="Smulevitch S.V."/>
            <person name="Osterman A.L."/>
            <person name="Shevelev A.B."/>
            <person name="Kaluger S.V."/>
            <person name="Karasin A.I."/>
            <person name="Kadyrov R.M."/>
            <person name="Zagnitko O.P."/>
            <person name="Chestukhina G.G."/>
            <person name="Stepanov V.M."/>
        </authorList>
    </citation>
    <scope>NUCLEOTIDE SEQUENCE</scope>
</reference>
<sequence length="26" mass="3023">MISLIGAFSFSCFRIENMYLACFFPN</sequence>
<protein>
    <submittedName>
        <fullName evidence="1">Cry X protein</fullName>
    </submittedName>
</protein>
<dbReference type="EMBL" id="X58120">
    <property type="protein sequence ID" value="CAA41121.1"/>
    <property type="molecule type" value="Genomic_DNA"/>
</dbReference>
<name>Q45734_BACTU</name>
<proteinExistence type="predicted"/>
<reference evidence="1" key="2">
    <citation type="submission" date="1991-06" db="EMBL/GenBank/DDBJ databases">
        <title>Structural organization of genomic locus from B.thuringiensis galleriae containing delta-endotoxin genes cryX and cryIG.</title>
        <authorList>
            <person name="Shevelev A.B."/>
            <person name="Kogan Y.N."/>
            <person name="Kuryatov M.V."/>
        </authorList>
    </citation>
    <scope>NUCLEOTIDE SEQUENCE</scope>
</reference>
<dbReference type="AlphaFoldDB" id="Q45734"/>
<gene>
    <name evidence="1" type="primary">cry X</name>
</gene>
<accession>Q45734</accession>
<evidence type="ECO:0000313" key="1">
    <source>
        <dbReference type="EMBL" id="CAA41121.1"/>
    </source>
</evidence>
<reference evidence="1" key="3">
    <citation type="submission" date="1995-06" db="EMBL/GenBank/DDBJ databases">
        <authorList>
            <person name="Shevelev A."/>
        </authorList>
    </citation>
    <scope>NUCLEOTIDE SEQUENCE</scope>
</reference>
<organism evidence="1">
    <name type="scientific">Bacillus thuringiensis</name>
    <dbReference type="NCBI Taxonomy" id="1428"/>
    <lineage>
        <taxon>Bacteria</taxon>
        <taxon>Bacillati</taxon>
        <taxon>Bacillota</taxon>
        <taxon>Bacilli</taxon>
        <taxon>Bacillales</taxon>
        <taxon>Bacillaceae</taxon>
        <taxon>Bacillus</taxon>
        <taxon>Bacillus cereus group</taxon>
    </lineage>
</organism>